<dbReference type="Proteomes" id="UP000285712">
    <property type="component" value="Unassembled WGS sequence"/>
</dbReference>
<sequence length="928" mass="104494">MTALSGLTLGTTLISINRLHTTKVRWVGDITNDKGTMLLSLESLRTKFGWSRHTLQRFAPIWDAIPTAVPPNPPPALRQQTLPWAPRPAGQPLPLPLAPPLRSPLPYLAHPLGRTFFVPTPGYETLHIPVHAMLVIPHHLTHQDGQPPTLSYRIGQRNSIQTRQSPAGTEIAVTFWHELRKGSDICYMGRDGTTLVGTLQVHANHITPTRCELHSLLVGLHHSGDAALQICDNTKAIGLVVLARSLKRRGGLPRYSNIYRVELRSLMALFTDTGTFTGDWIRSHQDPADTPDPILRAKRTLLAEADSLATLAHQLLPLTNYAHLIIPDYWELRDDHDRPITGATAPWLGAIYGRRDWPKAQARKPDTRQTIQPLRIPTGDICKWDHPALTFYWRAICYTLHTNARKHRIHPRWEPHCRTCPASIDTQEHRFGLSHPICPMSVPLSQQILLATQAILPKAWLPDQDIYLPGHSTATAHILPGLKRPQWKSRGGNPSPNTDTCMIPLTAQRCVHALHMQRLLGPPHPESLMLAASQLSWEYHQCPKPGLLLPRWLYHTALRSTPLLAPRDFWFGQWMGGPNGATFHGPLGRSPHCIIPRPPTNHHWWIDATHNPYPSTWWRILTLAIQEATAHHTPATYWFVVPDGSRGHTTAEQLQTTWLLTIPPRQLSLRHTSSIHHTSTPHWGTLATGNPTPLHIGFFTTGNTLELLTSAQLHWTATLQLIDATHWLHRPPPTTLLSSAETHTADTPRLLTAPTHCLHWAQTAIPDYDPYALDSRAFLTATYPTIYHATPGWTTFPTMTHSTQAWAASITHLRAPLFHTQWFVAHWAVLRRHWQTTCATNVDHIRTTGLTEVNNTIRLKRRYHDAAPMGHDRRIRARRAHLTAKTMQWHSRRTSSLQPAIPPPIGYADPTLRPPRLPPDPGLPPPAE</sequence>
<feature type="compositionally biased region" description="Polar residues" evidence="1">
    <location>
        <begin position="885"/>
        <end position="898"/>
    </location>
</feature>
<evidence type="ECO:0000256" key="1">
    <source>
        <dbReference type="SAM" id="MobiDB-lite"/>
    </source>
</evidence>
<feature type="compositionally biased region" description="Pro residues" evidence="1">
    <location>
        <begin position="912"/>
        <end position="928"/>
    </location>
</feature>
<protein>
    <submittedName>
        <fullName evidence="2">Uncharacterized protein</fullName>
    </submittedName>
</protein>
<dbReference type="VEuPathDB" id="FungiDB:H257_04087"/>
<organism evidence="2 3">
    <name type="scientific">Aphanomyces astaci</name>
    <name type="common">Crayfish plague agent</name>
    <dbReference type="NCBI Taxonomy" id="112090"/>
    <lineage>
        <taxon>Eukaryota</taxon>
        <taxon>Sar</taxon>
        <taxon>Stramenopiles</taxon>
        <taxon>Oomycota</taxon>
        <taxon>Saprolegniomycetes</taxon>
        <taxon>Saprolegniales</taxon>
        <taxon>Verrucalvaceae</taxon>
        <taxon>Aphanomyces</taxon>
    </lineage>
</organism>
<feature type="region of interest" description="Disordered" evidence="1">
    <location>
        <begin position="885"/>
        <end position="928"/>
    </location>
</feature>
<gene>
    <name evidence="2" type="ORF">DYB35_011917</name>
</gene>
<name>A0A3R6ZT11_APHAT</name>
<comment type="caution">
    <text evidence="2">The sequence shown here is derived from an EMBL/GenBank/DDBJ whole genome shotgun (WGS) entry which is preliminary data.</text>
</comment>
<dbReference type="AlphaFoldDB" id="A0A3R6ZT11"/>
<dbReference type="VEuPathDB" id="FungiDB:H257_18192"/>
<evidence type="ECO:0000313" key="2">
    <source>
        <dbReference type="EMBL" id="RHY98475.1"/>
    </source>
</evidence>
<accession>A0A3R6ZT11</accession>
<proteinExistence type="predicted"/>
<evidence type="ECO:0000313" key="3">
    <source>
        <dbReference type="Proteomes" id="UP000285712"/>
    </source>
</evidence>
<reference evidence="2 3" key="1">
    <citation type="submission" date="2018-08" db="EMBL/GenBank/DDBJ databases">
        <title>Aphanomyces genome sequencing and annotation.</title>
        <authorList>
            <person name="Minardi D."/>
            <person name="Oidtmann B."/>
            <person name="Van Der Giezen M."/>
            <person name="Studholme D.J."/>
        </authorList>
    </citation>
    <scope>NUCLEOTIDE SEQUENCE [LARGE SCALE GENOMIC DNA]</scope>
    <source>
        <strain evidence="2 3">Sv</strain>
    </source>
</reference>
<dbReference type="EMBL" id="QUTG01001889">
    <property type="protein sequence ID" value="RHY98475.1"/>
    <property type="molecule type" value="Genomic_DNA"/>
</dbReference>